<evidence type="ECO:0000256" key="1">
    <source>
        <dbReference type="ARBA" id="ARBA00001966"/>
    </source>
</evidence>
<dbReference type="InterPro" id="IPR002731">
    <property type="entry name" value="ATPase_BadF"/>
</dbReference>
<evidence type="ECO:0000259" key="5">
    <source>
        <dbReference type="Pfam" id="PF01869"/>
    </source>
</evidence>
<feature type="domain" description="ATPase BadF/BadG/BcrA/BcrD type" evidence="5">
    <location>
        <begin position="302"/>
        <end position="553"/>
    </location>
</feature>
<protein>
    <submittedName>
        <fullName evidence="7">Putative CoA-substrate-specific enzyme activase</fullName>
    </submittedName>
</protein>
<feature type="non-terminal residue" evidence="7">
    <location>
        <position position="1264"/>
    </location>
</feature>
<dbReference type="Gene3D" id="3.40.50.11900">
    <property type="match status" value="1"/>
</dbReference>
<comment type="cofactor">
    <cofactor evidence="1">
        <name>[4Fe-4S] cluster</name>
        <dbReference type="ChEBI" id="CHEBI:49883"/>
    </cofactor>
</comment>
<dbReference type="SUPFAM" id="SSF53067">
    <property type="entry name" value="Actin-like ATPase domain"/>
    <property type="match status" value="2"/>
</dbReference>
<keyword evidence="8" id="KW-1185">Reference proteome</keyword>
<dbReference type="InterPro" id="IPR043129">
    <property type="entry name" value="ATPase_NBD"/>
</dbReference>
<comment type="caution">
    <text evidence="7">The sequence shown here is derived from an EMBL/GenBank/DDBJ whole genome shotgun (WGS) entry which is preliminary data.</text>
</comment>
<evidence type="ECO:0000256" key="3">
    <source>
        <dbReference type="ARBA" id="ARBA00023004"/>
    </source>
</evidence>
<dbReference type="Gene3D" id="3.30.420.40">
    <property type="match status" value="4"/>
</dbReference>
<dbReference type="InterPro" id="IPR018709">
    <property type="entry name" value="CoA_activase_DUF2229"/>
</dbReference>
<dbReference type="PANTHER" id="PTHR32329">
    <property type="entry name" value="BIFUNCTIONAL PROTEIN [INCLUDES 2-HYDROXYACYL-COA DEHYDRATASE (N-TER) AND ITS ACTIVATOR DOMAIN (C_TERM)-RELATED"/>
    <property type="match status" value="1"/>
</dbReference>
<dbReference type="PANTHER" id="PTHR32329:SF7">
    <property type="entry name" value="ACTIVATOR OF 2-HYDROXYACYL-COA-HYDRATASE"/>
    <property type="match status" value="1"/>
</dbReference>
<proteinExistence type="predicted"/>
<evidence type="ECO:0000256" key="2">
    <source>
        <dbReference type="ARBA" id="ARBA00022723"/>
    </source>
</evidence>
<dbReference type="EMBL" id="MTKS01000204">
    <property type="protein sequence ID" value="RWX51126.1"/>
    <property type="molecule type" value="Genomic_DNA"/>
</dbReference>
<sequence>MKSLGICAGASSISLAGLEQNASEKKLLFARSRAHDGNPRKVLREMLEQIDNLREYRIAATGRKFRNMLDFSGIAEPEAVELAAAFLLPPDHPYRVVISAGGETTMVYHLDEDGRVNEIHTGNKCASGTGEFFLQQLGRMSVTLGEAGEMDLPEKPYKVSGRCSVFCKSDCTHALNKGIPKDQVVAGLSRMMSGKVMELLKKLPKDAVMLVGGCVGNQAMVHYLQEAIPDLYIPKEAAAFEALGAALWAMENESQPFTSLDAIFTDQRAGLATLPPLSECQHLVDYKHQERGIAEEGDKVILGLDVGSTTTKGVLIRRSDKAIVAAEYLRTNGDPIGASKNVYQSLADQVKVPITIEGLGVTGSGRQIAGLHALTDGVINEIVAHATAAIHFDPEVDTIFEIGGQDAKYTYITNGVPSDYAMNEACSAGTGSFLEEAAKESLGLDVTEIGDTAFRGTAPPNFSDQCAAFIGSDIKRSVQENVPLEDIVAGLVYSIGMNYNNRVKGNRPVGKKVFVQGGVCYNKAVPTAMAGLTGKHVVVPSEAGLMGAFGVALEVERRMEQGLLTAQEYDLQELIARQVEYGEPFKCGGGKDCDRGCEISRIKIKDKVYPFGGICNRYDNLIHNRKVKTEDLNLVIKREQRVFRDLAPNDPADPRPTVGMNRSFLLNTYFPFFNAFFAELGFRLTLPSKEDPKGMDQQGAAFCYPVEIAHNYAATLLAEKPDYIFMPHLRGLDTGEPDMTSCTCVLVQGEPYYLRTAFPALNPAGQVVSQVIDFSKGNTADRRAFEELVRKLGVDTNKVDAALQAADTAQKTFTTDIRKMGSQALAAIEADPEKFGTVVFGRPYNAFASVANKGIPAKFASRGIAVIPFDMLPYWEEKLADDENMYWAMGQIILKGARFVERHPQLYGTYITNFSCGPDSFLVSFFRDVMGRKPSLTLELDSHTADAGLETRIEAFLDIIRYYREIQKKAPSAQVEEQPFRSAELEEQNGVTGVRTSDARWLPLDDPKVRLLIPAMSRYVTPLLAAAFARIGIQTEILESADEEVLKLGRGNASCKECLPLQTTLGGLLNRVKKRKDGEVLVYYMASSDGPCRLGQYHVYTKRVLERQKIRDVAMLTPTSMNGYCNLGDSFLRAAWRAIVIGDLFDEMWSTVLAGAKDREAGLQVFHEEFEAIRKVMHRRWPVIASQLSKSAARLGQIPLKMPYEQIPKISLIGEMYVRHDPLSLQNIIERLADRGFIVRTAMISEYLKFIDWLIKHDIEGEPT</sequence>
<keyword evidence="4" id="KW-0411">Iron-sulfur</keyword>
<evidence type="ECO:0000313" key="7">
    <source>
        <dbReference type="EMBL" id="RWX51126.1"/>
    </source>
</evidence>
<dbReference type="GO" id="GO:0051536">
    <property type="term" value="F:iron-sulfur cluster binding"/>
    <property type="evidence" value="ECO:0007669"/>
    <property type="project" value="UniProtKB-KW"/>
</dbReference>
<dbReference type="CDD" id="cd24035">
    <property type="entry name" value="ASKHA_NBD_O66634-like_rpt2"/>
    <property type="match status" value="1"/>
</dbReference>
<organism evidence="7 8">
    <name type="scientific">Candidatus Electrothrix marina</name>
    <dbReference type="NCBI Taxonomy" id="1859130"/>
    <lineage>
        <taxon>Bacteria</taxon>
        <taxon>Pseudomonadati</taxon>
        <taxon>Thermodesulfobacteriota</taxon>
        <taxon>Desulfobulbia</taxon>
        <taxon>Desulfobulbales</taxon>
        <taxon>Desulfobulbaceae</taxon>
        <taxon>Candidatus Electrothrix</taxon>
    </lineage>
</organism>
<dbReference type="InterPro" id="IPR008275">
    <property type="entry name" value="CoA_E_activase_dom"/>
</dbReference>
<dbReference type="NCBIfam" id="TIGR00241">
    <property type="entry name" value="CoA_E_activ"/>
    <property type="match status" value="1"/>
</dbReference>
<gene>
    <name evidence="7" type="ORF">VU01_12041</name>
</gene>
<keyword evidence="3" id="KW-0408">Iron</keyword>
<dbReference type="Proteomes" id="UP000288892">
    <property type="component" value="Unassembled WGS sequence"/>
</dbReference>
<keyword evidence="2" id="KW-0479">Metal-binding</keyword>
<dbReference type="AlphaFoldDB" id="A0A444JDG7"/>
<feature type="domain" description="DUF2229" evidence="6">
    <location>
        <begin position="657"/>
        <end position="872"/>
    </location>
</feature>
<dbReference type="InterPro" id="IPR051805">
    <property type="entry name" value="Dehydratase_Activator_Redct"/>
</dbReference>
<reference evidence="7 8" key="1">
    <citation type="submission" date="2017-01" db="EMBL/GenBank/DDBJ databases">
        <title>The cable genome- insights into the physiology and evolution of filamentous bacteria capable of sulfide oxidation via long distance electron transfer.</title>
        <authorList>
            <person name="Schreiber L."/>
            <person name="Bjerg J.T."/>
            <person name="Boggild A."/>
            <person name="Van De Vossenberg J."/>
            <person name="Meysman F."/>
            <person name="Nielsen L.P."/>
            <person name="Schramm A."/>
            <person name="Kjeldsen K.U."/>
        </authorList>
    </citation>
    <scope>NUCLEOTIDE SEQUENCE [LARGE SCALE GENOMIC DNA]</scope>
    <source>
        <strain evidence="7">A5</strain>
    </source>
</reference>
<evidence type="ECO:0000259" key="6">
    <source>
        <dbReference type="Pfam" id="PF09989"/>
    </source>
</evidence>
<accession>A0A444JDG7</accession>
<feature type="domain" description="ATPase BadF/BadG/BcrA/BcrD type" evidence="5">
    <location>
        <begin position="81"/>
        <end position="249"/>
    </location>
</feature>
<dbReference type="CDD" id="cd24034">
    <property type="entry name" value="ASKHA_NBD_O66634-like_rpt1"/>
    <property type="match status" value="1"/>
</dbReference>
<dbReference type="Pfam" id="PF09989">
    <property type="entry name" value="DUF2229"/>
    <property type="match status" value="1"/>
</dbReference>
<dbReference type="Pfam" id="PF01869">
    <property type="entry name" value="BcrAD_BadFG"/>
    <property type="match status" value="2"/>
</dbReference>
<dbReference type="GO" id="GO:0046872">
    <property type="term" value="F:metal ion binding"/>
    <property type="evidence" value="ECO:0007669"/>
    <property type="project" value="UniProtKB-KW"/>
</dbReference>
<name>A0A444JDG7_9BACT</name>
<evidence type="ECO:0000256" key="4">
    <source>
        <dbReference type="ARBA" id="ARBA00023014"/>
    </source>
</evidence>
<evidence type="ECO:0000313" key="8">
    <source>
        <dbReference type="Proteomes" id="UP000288892"/>
    </source>
</evidence>